<organism evidence="13 14">
    <name type="scientific">Lapillicoccus jejuensis</name>
    <dbReference type="NCBI Taxonomy" id="402171"/>
    <lineage>
        <taxon>Bacteria</taxon>
        <taxon>Bacillati</taxon>
        <taxon>Actinomycetota</taxon>
        <taxon>Actinomycetes</taxon>
        <taxon>Micrococcales</taxon>
        <taxon>Intrasporangiaceae</taxon>
        <taxon>Lapillicoccus</taxon>
    </lineage>
</organism>
<dbReference type="Pfam" id="PF02518">
    <property type="entry name" value="HATPase_c"/>
    <property type="match status" value="1"/>
</dbReference>
<feature type="transmembrane region" description="Helical" evidence="9">
    <location>
        <begin position="124"/>
        <end position="141"/>
    </location>
</feature>
<dbReference type="AlphaFoldDB" id="A0A542E1Z8"/>
<evidence type="ECO:0000259" key="10">
    <source>
        <dbReference type="Pfam" id="PF02518"/>
    </source>
</evidence>
<keyword evidence="4" id="KW-0808">Transferase</keyword>
<gene>
    <name evidence="13" type="ORF">FB458_2484</name>
</gene>
<keyword evidence="9" id="KW-0472">Membrane</keyword>
<keyword evidence="9" id="KW-0812">Transmembrane</keyword>
<evidence type="ECO:0000256" key="5">
    <source>
        <dbReference type="ARBA" id="ARBA00022741"/>
    </source>
</evidence>
<feature type="domain" description="Histidine kinase/HSP90-like ATPase" evidence="10">
    <location>
        <begin position="318"/>
        <end position="408"/>
    </location>
</feature>
<dbReference type="InterPro" id="IPR003594">
    <property type="entry name" value="HATPase_dom"/>
</dbReference>
<accession>A0A542E1Z8</accession>
<dbReference type="GO" id="GO:0016020">
    <property type="term" value="C:membrane"/>
    <property type="evidence" value="ECO:0007669"/>
    <property type="project" value="InterPro"/>
</dbReference>
<dbReference type="InterPro" id="IPR036890">
    <property type="entry name" value="HATPase_C_sf"/>
</dbReference>
<evidence type="ECO:0000256" key="2">
    <source>
        <dbReference type="ARBA" id="ARBA00012438"/>
    </source>
</evidence>
<dbReference type="EC" id="2.7.13.3" evidence="2"/>
<evidence type="ECO:0000256" key="1">
    <source>
        <dbReference type="ARBA" id="ARBA00000085"/>
    </source>
</evidence>
<evidence type="ECO:0000259" key="12">
    <source>
        <dbReference type="Pfam" id="PF23539"/>
    </source>
</evidence>
<dbReference type="PANTHER" id="PTHR24421">
    <property type="entry name" value="NITRATE/NITRITE SENSOR PROTEIN NARX-RELATED"/>
    <property type="match status" value="1"/>
</dbReference>
<evidence type="ECO:0000313" key="14">
    <source>
        <dbReference type="Proteomes" id="UP000317893"/>
    </source>
</evidence>
<protein>
    <recommendedName>
        <fullName evidence="2">histidine kinase</fullName>
        <ecNumber evidence="2">2.7.13.3</ecNumber>
    </recommendedName>
</protein>
<dbReference type="GO" id="GO:0005524">
    <property type="term" value="F:ATP binding"/>
    <property type="evidence" value="ECO:0007669"/>
    <property type="project" value="UniProtKB-KW"/>
</dbReference>
<dbReference type="SUPFAM" id="SSF55874">
    <property type="entry name" value="ATPase domain of HSP90 chaperone/DNA topoisomerase II/histidine kinase"/>
    <property type="match status" value="1"/>
</dbReference>
<feature type="domain" description="DUF7134" evidence="12">
    <location>
        <begin position="18"/>
        <end position="174"/>
    </location>
</feature>
<evidence type="ECO:0000259" key="11">
    <source>
        <dbReference type="Pfam" id="PF07730"/>
    </source>
</evidence>
<evidence type="ECO:0000256" key="8">
    <source>
        <dbReference type="ARBA" id="ARBA00023012"/>
    </source>
</evidence>
<dbReference type="InterPro" id="IPR050482">
    <property type="entry name" value="Sensor_HK_TwoCompSys"/>
</dbReference>
<evidence type="ECO:0000256" key="4">
    <source>
        <dbReference type="ARBA" id="ARBA00022679"/>
    </source>
</evidence>
<name>A0A542E1Z8_9MICO</name>
<evidence type="ECO:0000256" key="6">
    <source>
        <dbReference type="ARBA" id="ARBA00022777"/>
    </source>
</evidence>
<dbReference type="GO" id="GO:0000155">
    <property type="term" value="F:phosphorelay sensor kinase activity"/>
    <property type="evidence" value="ECO:0007669"/>
    <property type="project" value="InterPro"/>
</dbReference>
<dbReference type="PANTHER" id="PTHR24421:SF10">
    <property type="entry name" value="NITRATE_NITRITE SENSOR PROTEIN NARQ"/>
    <property type="match status" value="1"/>
</dbReference>
<dbReference type="Gene3D" id="3.30.565.10">
    <property type="entry name" value="Histidine kinase-like ATPase, C-terminal domain"/>
    <property type="match status" value="1"/>
</dbReference>
<evidence type="ECO:0000256" key="9">
    <source>
        <dbReference type="SAM" id="Phobius"/>
    </source>
</evidence>
<evidence type="ECO:0000256" key="7">
    <source>
        <dbReference type="ARBA" id="ARBA00022840"/>
    </source>
</evidence>
<comment type="catalytic activity">
    <reaction evidence="1">
        <text>ATP + protein L-histidine = ADP + protein N-phospho-L-histidine.</text>
        <dbReference type="EC" id="2.7.13.3"/>
    </reaction>
</comment>
<dbReference type="InterPro" id="IPR011712">
    <property type="entry name" value="Sig_transdc_His_kin_sub3_dim/P"/>
</dbReference>
<sequence>MPPRVGLPTLDRVLTDRLYAWTRAHTLVVDAVIAVGILVTFGLMSTAVGANVEHADTAAAFTLLETALLVVRRRWPVPVMWTMFVLSLAQLALLPTLLPANIAQLYVIYTVAAHVPRFRTRLTALYLGLLGSALGGLRFTATTYSYVGILFTAFAMAVSVTLVWVVGNLVRGRESVMEQLAESNRVLQRDREQRDVIATQQERARIAREMHDIVAHSLSVVVVQADAGAYTAEHAAGWVRDDAVRTLGTIGDTARAALAETRRLVGVLRDRDAPVDLAPLAGLDDLDGLLERTRSSGVPVTAQVPRREELAGVGRDVELAAYRVVQESLTNVLKHAGPGASALVRLERLPDALRVQVSDDGLGAGAGDDGEGNGLVGMRERVTASGGTLLAGPRPGGGYAVTASLPLAAPRTAPDPRPLVSR</sequence>
<evidence type="ECO:0000313" key="13">
    <source>
        <dbReference type="EMBL" id="TQJ09373.1"/>
    </source>
</evidence>
<keyword evidence="7" id="KW-0067">ATP-binding</keyword>
<keyword evidence="9" id="KW-1133">Transmembrane helix</keyword>
<keyword evidence="5" id="KW-0547">Nucleotide-binding</keyword>
<keyword evidence="14" id="KW-1185">Reference proteome</keyword>
<dbReference type="InterPro" id="IPR055558">
    <property type="entry name" value="DUF7134"/>
</dbReference>
<dbReference type="Pfam" id="PF23539">
    <property type="entry name" value="DUF7134"/>
    <property type="match status" value="1"/>
</dbReference>
<comment type="caution">
    <text evidence="13">The sequence shown here is derived from an EMBL/GenBank/DDBJ whole genome shotgun (WGS) entry which is preliminary data.</text>
</comment>
<dbReference type="OrthoDB" id="227596at2"/>
<dbReference type="GO" id="GO:0046983">
    <property type="term" value="F:protein dimerization activity"/>
    <property type="evidence" value="ECO:0007669"/>
    <property type="project" value="InterPro"/>
</dbReference>
<reference evidence="13 14" key="1">
    <citation type="submission" date="2019-06" db="EMBL/GenBank/DDBJ databases">
        <title>Sequencing the genomes of 1000 actinobacteria strains.</title>
        <authorList>
            <person name="Klenk H.-P."/>
        </authorList>
    </citation>
    <scope>NUCLEOTIDE SEQUENCE [LARGE SCALE GENOMIC DNA]</scope>
    <source>
        <strain evidence="13 14">DSM 18607</strain>
    </source>
</reference>
<dbReference type="Proteomes" id="UP000317893">
    <property type="component" value="Unassembled WGS sequence"/>
</dbReference>
<feature type="domain" description="Signal transduction histidine kinase subgroup 3 dimerisation and phosphoacceptor" evidence="11">
    <location>
        <begin position="202"/>
        <end position="271"/>
    </location>
</feature>
<feature type="transmembrane region" description="Helical" evidence="9">
    <location>
        <begin position="27"/>
        <end position="48"/>
    </location>
</feature>
<keyword evidence="3" id="KW-0597">Phosphoprotein</keyword>
<keyword evidence="6 13" id="KW-0418">Kinase</keyword>
<dbReference type="Pfam" id="PF07730">
    <property type="entry name" value="HisKA_3"/>
    <property type="match status" value="1"/>
</dbReference>
<proteinExistence type="predicted"/>
<dbReference type="Gene3D" id="1.20.5.1930">
    <property type="match status" value="1"/>
</dbReference>
<dbReference type="CDD" id="cd16917">
    <property type="entry name" value="HATPase_UhpB-NarQ-NarX-like"/>
    <property type="match status" value="1"/>
</dbReference>
<dbReference type="EMBL" id="VFMN01000001">
    <property type="protein sequence ID" value="TQJ09373.1"/>
    <property type="molecule type" value="Genomic_DNA"/>
</dbReference>
<feature type="transmembrane region" description="Helical" evidence="9">
    <location>
        <begin position="79"/>
        <end position="112"/>
    </location>
</feature>
<feature type="transmembrane region" description="Helical" evidence="9">
    <location>
        <begin position="147"/>
        <end position="170"/>
    </location>
</feature>
<evidence type="ECO:0000256" key="3">
    <source>
        <dbReference type="ARBA" id="ARBA00022553"/>
    </source>
</evidence>
<keyword evidence="8" id="KW-0902">Two-component regulatory system</keyword>